<proteinExistence type="inferred from homology"/>
<gene>
    <name evidence="9" type="ORF">LAMI_0H11122G</name>
</gene>
<evidence type="ECO:0000256" key="1">
    <source>
        <dbReference type="ARBA" id="ARBA00004123"/>
    </source>
</evidence>
<keyword evidence="8" id="KW-0539">Nucleus</keyword>
<dbReference type="Proteomes" id="UP000191024">
    <property type="component" value="Chromosome H"/>
</dbReference>
<dbReference type="SMART" id="SM00538">
    <property type="entry name" value="POP4"/>
    <property type="match status" value="1"/>
</dbReference>
<evidence type="ECO:0000256" key="6">
    <source>
        <dbReference type="ARBA" id="ARBA00022759"/>
    </source>
</evidence>
<keyword evidence="5" id="KW-0540">Nuclease</keyword>
<evidence type="ECO:0000256" key="3">
    <source>
        <dbReference type="ARBA" id="ARBA00022490"/>
    </source>
</evidence>
<dbReference type="Pfam" id="PF01868">
    <property type="entry name" value="RNase_P-MRP_p29"/>
    <property type="match status" value="1"/>
</dbReference>
<dbReference type="GO" id="GO:0001682">
    <property type="term" value="P:tRNA 5'-leader removal"/>
    <property type="evidence" value="ECO:0007669"/>
    <property type="project" value="InterPro"/>
</dbReference>
<dbReference type="STRING" id="1230905.A0A1G4KH04"/>
<dbReference type="EMBL" id="LT598468">
    <property type="protein sequence ID" value="SCV03807.1"/>
    <property type="molecule type" value="Genomic_DNA"/>
</dbReference>
<dbReference type="OrthoDB" id="124041at2759"/>
<dbReference type="Gene3D" id="2.30.30.210">
    <property type="entry name" value="Ribonuclease P/MRP, subunit p29"/>
    <property type="match status" value="1"/>
</dbReference>
<dbReference type="GO" id="GO:0016787">
    <property type="term" value="F:hydrolase activity"/>
    <property type="evidence" value="ECO:0007669"/>
    <property type="project" value="UniProtKB-KW"/>
</dbReference>
<evidence type="ECO:0000313" key="9">
    <source>
        <dbReference type="EMBL" id="SCV03807.1"/>
    </source>
</evidence>
<organism evidence="9 10">
    <name type="scientific">Lachancea mirantina</name>
    <dbReference type="NCBI Taxonomy" id="1230905"/>
    <lineage>
        <taxon>Eukaryota</taxon>
        <taxon>Fungi</taxon>
        <taxon>Dikarya</taxon>
        <taxon>Ascomycota</taxon>
        <taxon>Saccharomycotina</taxon>
        <taxon>Saccharomycetes</taxon>
        <taxon>Saccharomycetales</taxon>
        <taxon>Saccharomycetaceae</taxon>
        <taxon>Lachancea</taxon>
    </lineage>
</organism>
<dbReference type="GO" id="GO:0005634">
    <property type="term" value="C:nucleus"/>
    <property type="evidence" value="ECO:0007669"/>
    <property type="project" value="UniProtKB-SubCell"/>
</dbReference>
<comment type="subcellular location">
    <subcellularLocation>
        <location evidence="1">Nucleus</location>
    </subcellularLocation>
</comment>
<dbReference type="InterPro" id="IPR023534">
    <property type="entry name" value="Rof/RNase_P-like"/>
</dbReference>
<dbReference type="InterPro" id="IPR036980">
    <property type="entry name" value="RNase_P/MRP_Rpp29_sf"/>
</dbReference>
<dbReference type="PANTHER" id="PTHR13348">
    <property type="entry name" value="RIBONUCLEASE P SUBUNIT P29"/>
    <property type="match status" value="1"/>
</dbReference>
<keyword evidence="3" id="KW-0963">Cytoplasm</keyword>
<evidence type="ECO:0000256" key="8">
    <source>
        <dbReference type="PIRNR" id="PIRNR027081"/>
    </source>
</evidence>
<dbReference type="PIRSF" id="PIRSF027081">
    <property type="entry name" value="RNase_P/MRP_p29_subunit"/>
    <property type="match status" value="1"/>
</dbReference>
<keyword evidence="10" id="KW-1185">Reference proteome</keyword>
<evidence type="ECO:0000256" key="5">
    <source>
        <dbReference type="ARBA" id="ARBA00022722"/>
    </source>
</evidence>
<keyword evidence="6" id="KW-0255">Endonuclease</keyword>
<dbReference type="HAMAP" id="MF_00754">
    <property type="entry name" value="RNase_P_1"/>
    <property type="match status" value="1"/>
</dbReference>
<sequence length="273" mass="31437">MDRIQPFVRDHLLSRSFDDPDRLFRDKRVQETLLLLPTDGGLASRLKKRKSGTSLLHRQANQVPKHANYRKINQNSKKALSEYINSSRKATSDAEKIANERNLHSKETVNEYLKEHHAYVYNKLPHYSIFSQMYQELWVNYMRETLGIPARMTSASQLSINGANSLLKLSMADYNGAKLNVTKSSNPNLVGIEGIVVWDAQQSFILITEGTLVDKIKCIPKKGTVFTFEVPINEDEALQYSILGDRFKYRSSDRAGRKFKSRRCDDLLYYLQL</sequence>
<dbReference type="PANTHER" id="PTHR13348:SF0">
    <property type="entry name" value="RIBONUCLEASE P PROTEIN SUBUNIT P29"/>
    <property type="match status" value="1"/>
</dbReference>
<dbReference type="GO" id="GO:0033204">
    <property type="term" value="F:ribonuclease P RNA binding"/>
    <property type="evidence" value="ECO:0007669"/>
    <property type="project" value="InterPro"/>
</dbReference>
<accession>A0A1G4KH04</accession>
<dbReference type="AlphaFoldDB" id="A0A1G4KH04"/>
<evidence type="ECO:0000313" key="10">
    <source>
        <dbReference type="Proteomes" id="UP000191024"/>
    </source>
</evidence>
<protein>
    <recommendedName>
        <fullName evidence="8">Ribonuclease P protein subunit</fullName>
    </recommendedName>
</protein>
<keyword evidence="4 8" id="KW-0819">tRNA processing</keyword>
<dbReference type="GO" id="GO:0006364">
    <property type="term" value="P:rRNA processing"/>
    <property type="evidence" value="ECO:0007669"/>
    <property type="project" value="TreeGrafter"/>
</dbReference>
<dbReference type="SUPFAM" id="SSF101744">
    <property type="entry name" value="Rof/RNase P subunit-like"/>
    <property type="match status" value="1"/>
</dbReference>
<evidence type="ECO:0000256" key="4">
    <source>
        <dbReference type="ARBA" id="ARBA00022694"/>
    </source>
</evidence>
<dbReference type="GO" id="GO:0004519">
    <property type="term" value="F:endonuclease activity"/>
    <property type="evidence" value="ECO:0007669"/>
    <property type="project" value="UniProtKB-KW"/>
</dbReference>
<reference evidence="10" key="1">
    <citation type="submission" date="2016-03" db="EMBL/GenBank/DDBJ databases">
        <authorList>
            <person name="Devillers H."/>
        </authorList>
    </citation>
    <scope>NUCLEOTIDE SEQUENCE [LARGE SCALE GENOMIC DNA]</scope>
</reference>
<dbReference type="GO" id="GO:0030677">
    <property type="term" value="C:ribonuclease P complex"/>
    <property type="evidence" value="ECO:0007669"/>
    <property type="project" value="InterPro"/>
</dbReference>
<dbReference type="InterPro" id="IPR002730">
    <property type="entry name" value="Rpp29/RNP1"/>
</dbReference>
<name>A0A1G4KH04_9SACH</name>
<dbReference type="InterPro" id="IPR016848">
    <property type="entry name" value="RNase_P/MRP_Rpp29-subunit"/>
</dbReference>
<evidence type="ECO:0000256" key="7">
    <source>
        <dbReference type="ARBA" id="ARBA00022801"/>
    </source>
</evidence>
<comment type="similarity">
    <text evidence="2">Belongs to the eukaryotic/archaeal RNase P protein component 1 family.</text>
</comment>
<dbReference type="GO" id="GO:0000172">
    <property type="term" value="C:ribonuclease MRP complex"/>
    <property type="evidence" value="ECO:0007669"/>
    <property type="project" value="InterPro"/>
</dbReference>
<evidence type="ECO:0000256" key="2">
    <source>
        <dbReference type="ARBA" id="ARBA00006181"/>
    </source>
</evidence>
<dbReference type="InterPro" id="IPR023538">
    <property type="entry name" value="RNP1"/>
</dbReference>
<keyword evidence="7" id="KW-0378">Hydrolase</keyword>